<name>D8QS24_SELML</name>
<dbReference type="STRING" id="88036.D8QS24"/>
<dbReference type="AlphaFoldDB" id="D8QS24"/>
<evidence type="ECO:0000313" key="3">
    <source>
        <dbReference type="EMBL" id="EFJ37367.1"/>
    </source>
</evidence>
<dbReference type="Gramene" id="EFJ37367">
    <property type="protein sequence ID" value="EFJ37367"/>
    <property type="gene ID" value="SELMODRAFT_26900"/>
</dbReference>
<dbReference type="Proteomes" id="UP000001514">
    <property type="component" value="Unassembled WGS sequence"/>
</dbReference>
<dbReference type="InterPro" id="IPR002885">
    <property type="entry name" value="PPR_rpt"/>
</dbReference>
<accession>D8QS24</accession>
<dbReference type="GO" id="GO:0009451">
    <property type="term" value="P:RNA modification"/>
    <property type="evidence" value="ECO:0007669"/>
    <property type="project" value="InterPro"/>
</dbReference>
<dbReference type="Gene3D" id="1.25.40.10">
    <property type="entry name" value="Tetratricopeptide repeat domain"/>
    <property type="match status" value="2"/>
</dbReference>
<dbReference type="eggNOG" id="KOG4197">
    <property type="taxonomic scope" value="Eukaryota"/>
</dbReference>
<sequence length="196" mass="21599">VSWNILLTAYAQTGHVLDAVRTFCCMDLEGQSPVQVTYLAVLVAISQMGDLKLGKVIHNEIEAGDSSNSPEITTSLIDMYVKCGRLDDARSFFDGTYGISLGISSWNAMIGGYTRSANAENGYEEVAVRIWRWMDLEGISPDHVAFNSILFACSHGGLVRDAVDFFQRMTDGCDLLPEVDHYVCIVDLFARTGQLE</sequence>
<reference evidence="3 4" key="1">
    <citation type="journal article" date="2011" name="Science">
        <title>The Selaginella genome identifies genetic changes associated with the evolution of vascular plants.</title>
        <authorList>
            <person name="Banks J.A."/>
            <person name="Nishiyama T."/>
            <person name="Hasebe M."/>
            <person name="Bowman J.L."/>
            <person name="Gribskov M."/>
            <person name="dePamphilis C."/>
            <person name="Albert V.A."/>
            <person name="Aono N."/>
            <person name="Aoyama T."/>
            <person name="Ambrose B.A."/>
            <person name="Ashton N.W."/>
            <person name="Axtell M.J."/>
            <person name="Barker E."/>
            <person name="Barker M.S."/>
            <person name="Bennetzen J.L."/>
            <person name="Bonawitz N.D."/>
            <person name="Chapple C."/>
            <person name="Cheng C."/>
            <person name="Correa L.G."/>
            <person name="Dacre M."/>
            <person name="DeBarry J."/>
            <person name="Dreyer I."/>
            <person name="Elias M."/>
            <person name="Engstrom E.M."/>
            <person name="Estelle M."/>
            <person name="Feng L."/>
            <person name="Finet C."/>
            <person name="Floyd S.K."/>
            <person name="Frommer W.B."/>
            <person name="Fujita T."/>
            <person name="Gramzow L."/>
            <person name="Gutensohn M."/>
            <person name="Harholt J."/>
            <person name="Hattori M."/>
            <person name="Heyl A."/>
            <person name="Hirai T."/>
            <person name="Hiwatashi Y."/>
            <person name="Ishikawa M."/>
            <person name="Iwata M."/>
            <person name="Karol K.G."/>
            <person name="Koehler B."/>
            <person name="Kolukisaoglu U."/>
            <person name="Kubo M."/>
            <person name="Kurata T."/>
            <person name="Lalonde S."/>
            <person name="Li K."/>
            <person name="Li Y."/>
            <person name="Litt A."/>
            <person name="Lyons E."/>
            <person name="Manning G."/>
            <person name="Maruyama T."/>
            <person name="Michael T.P."/>
            <person name="Mikami K."/>
            <person name="Miyazaki S."/>
            <person name="Morinaga S."/>
            <person name="Murata T."/>
            <person name="Mueller-Roeber B."/>
            <person name="Nelson D.R."/>
            <person name="Obara M."/>
            <person name="Oguri Y."/>
            <person name="Olmstead R.G."/>
            <person name="Onodera N."/>
            <person name="Petersen B.L."/>
            <person name="Pils B."/>
            <person name="Prigge M."/>
            <person name="Rensing S.A."/>
            <person name="Riano-Pachon D.M."/>
            <person name="Roberts A.W."/>
            <person name="Sato Y."/>
            <person name="Scheller H.V."/>
            <person name="Schulz B."/>
            <person name="Schulz C."/>
            <person name="Shakirov E.V."/>
            <person name="Shibagaki N."/>
            <person name="Shinohara N."/>
            <person name="Shippen D.E."/>
            <person name="Soerensen I."/>
            <person name="Sotooka R."/>
            <person name="Sugimoto N."/>
            <person name="Sugita M."/>
            <person name="Sumikawa N."/>
            <person name="Tanurdzic M."/>
            <person name="Theissen G."/>
            <person name="Ulvskov P."/>
            <person name="Wakazuki S."/>
            <person name="Weng J.K."/>
            <person name="Willats W.W."/>
            <person name="Wipf D."/>
            <person name="Wolf P.G."/>
            <person name="Yang L."/>
            <person name="Zimmer A.D."/>
            <person name="Zhu Q."/>
            <person name="Mitros T."/>
            <person name="Hellsten U."/>
            <person name="Loque D."/>
            <person name="Otillar R."/>
            <person name="Salamov A."/>
            <person name="Schmutz J."/>
            <person name="Shapiro H."/>
            <person name="Lindquist E."/>
            <person name="Lucas S."/>
            <person name="Rokhsar D."/>
            <person name="Grigoriev I.V."/>
        </authorList>
    </citation>
    <scope>NUCLEOTIDE SEQUENCE [LARGE SCALE GENOMIC DNA]</scope>
</reference>
<dbReference type="PANTHER" id="PTHR47926">
    <property type="entry name" value="PENTATRICOPEPTIDE REPEAT-CONTAINING PROTEIN"/>
    <property type="match status" value="1"/>
</dbReference>
<feature type="repeat" description="PPR" evidence="2">
    <location>
        <begin position="1"/>
        <end position="33"/>
    </location>
</feature>
<evidence type="ECO:0000256" key="2">
    <source>
        <dbReference type="PROSITE-ProRule" id="PRU00708"/>
    </source>
</evidence>
<feature type="non-terminal residue" evidence="3">
    <location>
        <position position="196"/>
    </location>
</feature>
<dbReference type="HOGENOM" id="CLU_002706_0_0_1"/>
<evidence type="ECO:0008006" key="5">
    <source>
        <dbReference type="Google" id="ProtNLM"/>
    </source>
</evidence>
<dbReference type="EMBL" id="GL377566">
    <property type="protein sequence ID" value="EFJ37367.1"/>
    <property type="molecule type" value="Genomic_DNA"/>
</dbReference>
<keyword evidence="4" id="KW-1185">Reference proteome</keyword>
<dbReference type="InterPro" id="IPR011990">
    <property type="entry name" value="TPR-like_helical_dom_sf"/>
</dbReference>
<dbReference type="InterPro" id="IPR046960">
    <property type="entry name" value="PPR_At4g14850-like_plant"/>
</dbReference>
<dbReference type="PROSITE" id="PS51375">
    <property type="entry name" value="PPR"/>
    <property type="match status" value="1"/>
</dbReference>
<keyword evidence="1" id="KW-0677">Repeat</keyword>
<dbReference type="KEGG" id="smo:SELMODRAFT_26900"/>
<dbReference type="PANTHER" id="PTHR47926:SF533">
    <property type="entry name" value="DYW DOMAIN-CONTAINING PROTEIN"/>
    <property type="match status" value="1"/>
</dbReference>
<protein>
    <recommendedName>
        <fullName evidence="5">Pentacotripeptide-repeat region of PRORP domain-containing protein</fullName>
    </recommendedName>
</protein>
<dbReference type="InParanoid" id="D8QS24"/>
<evidence type="ECO:0000256" key="1">
    <source>
        <dbReference type="ARBA" id="ARBA00022737"/>
    </source>
</evidence>
<proteinExistence type="predicted"/>
<dbReference type="GO" id="GO:0003723">
    <property type="term" value="F:RNA binding"/>
    <property type="evidence" value="ECO:0007669"/>
    <property type="project" value="InterPro"/>
</dbReference>
<gene>
    <name evidence="3" type="ORF">SELMODRAFT_26900</name>
</gene>
<organism evidence="4">
    <name type="scientific">Selaginella moellendorffii</name>
    <name type="common">Spikemoss</name>
    <dbReference type="NCBI Taxonomy" id="88036"/>
    <lineage>
        <taxon>Eukaryota</taxon>
        <taxon>Viridiplantae</taxon>
        <taxon>Streptophyta</taxon>
        <taxon>Embryophyta</taxon>
        <taxon>Tracheophyta</taxon>
        <taxon>Lycopodiopsida</taxon>
        <taxon>Selaginellales</taxon>
        <taxon>Selaginellaceae</taxon>
        <taxon>Selaginella</taxon>
    </lineage>
</organism>
<evidence type="ECO:0000313" key="4">
    <source>
        <dbReference type="Proteomes" id="UP000001514"/>
    </source>
</evidence>
<dbReference type="Pfam" id="PF01535">
    <property type="entry name" value="PPR"/>
    <property type="match status" value="4"/>
</dbReference>
<feature type="non-terminal residue" evidence="3">
    <location>
        <position position="1"/>
    </location>
</feature>